<gene>
    <name evidence="1" type="ORF">Z043_125041</name>
</gene>
<accession>A0A0P7UBR4</accession>
<reference evidence="1 2" key="1">
    <citation type="submission" date="2015-08" db="EMBL/GenBank/DDBJ databases">
        <title>The genome of the Asian arowana (Scleropages formosus).</title>
        <authorList>
            <person name="Tan M.H."/>
            <person name="Gan H.M."/>
            <person name="Croft L.J."/>
            <person name="Austin C.M."/>
        </authorList>
    </citation>
    <scope>NUCLEOTIDE SEQUENCE [LARGE SCALE GENOMIC DNA]</scope>
    <source>
        <strain evidence="1">Aro1</strain>
    </source>
</reference>
<comment type="caution">
    <text evidence="1">The sequence shown here is derived from an EMBL/GenBank/DDBJ whole genome shotgun (WGS) entry which is preliminary data.</text>
</comment>
<feature type="non-terminal residue" evidence="1">
    <location>
        <position position="1"/>
    </location>
</feature>
<name>A0A0P7UBR4_SCLFO</name>
<evidence type="ECO:0000313" key="1">
    <source>
        <dbReference type="EMBL" id="KPP57258.1"/>
    </source>
</evidence>
<dbReference type="EMBL" id="JARO02017030">
    <property type="protein sequence ID" value="KPP57258.1"/>
    <property type="molecule type" value="Genomic_DNA"/>
</dbReference>
<proteinExistence type="predicted"/>
<sequence length="73" mass="8353">YLSKRKLLPRSSVFLERPPLCLSEEDWSTISLPIDALRPSEELNLGHQLYLNNGYCDYVKLPCRGSCFSTCSK</sequence>
<protein>
    <submittedName>
        <fullName evidence="1">Uncharacterized protein</fullName>
    </submittedName>
</protein>
<evidence type="ECO:0000313" key="2">
    <source>
        <dbReference type="Proteomes" id="UP000034805"/>
    </source>
</evidence>
<feature type="non-terminal residue" evidence="1">
    <location>
        <position position="73"/>
    </location>
</feature>
<organism evidence="1 2">
    <name type="scientific">Scleropages formosus</name>
    <name type="common">Asian bonytongue</name>
    <name type="synonym">Osteoglossum formosum</name>
    <dbReference type="NCBI Taxonomy" id="113540"/>
    <lineage>
        <taxon>Eukaryota</taxon>
        <taxon>Metazoa</taxon>
        <taxon>Chordata</taxon>
        <taxon>Craniata</taxon>
        <taxon>Vertebrata</taxon>
        <taxon>Euteleostomi</taxon>
        <taxon>Actinopterygii</taxon>
        <taxon>Neopterygii</taxon>
        <taxon>Teleostei</taxon>
        <taxon>Osteoglossocephala</taxon>
        <taxon>Osteoglossomorpha</taxon>
        <taxon>Osteoglossiformes</taxon>
        <taxon>Osteoglossidae</taxon>
        <taxon>Scleropages</taxon>
    </lineage>
</organism>
<dbReference type="AlphaFoldDB" id="A0A0P7UBR4"/>
<dbReference type="Proteomes" id="UP000034805">
    <property type="component" value="Unassembled WGS sequence"/>
</dbReference>